<dbReference type="PANTHER" id="PTHR43283">
    <property type="entry name" value="BETA-LACTAMASE-RELATED"/>
    <property type="match status" value="1"/>
</dbReference>
<dbReference type="GO" id="GO:0016787">
    <property type="term" value="F:hydrolase activity"/>
    <property type="evidence" value="ECO:0007669"/>
    <property type="project" value="UniProtKB-KW"/>
</dbReference>
<dbReference type="AlphaFoldDB" id="A0A2R7Y231"/>
<dbReference type="SUPFAM" id="SSF56601">
    <property type="entry name" value="beta-lactamase/transpeptidase-like"/>
    <property type="match status" value="1"/>
</dbReference>
<accession>A0A2R7Y231</accession>
<dbReference type="InterPro" id="IPR050789">
    <property type="entry name" value="Diverse_Enzym_Activities"/>
</dbReference>
<sequence length="380" mass="42456">MREVKHVCVDFNEDRLHRVESLLNTYVNHAFPGAHLTVVSCGDVVLDVLLGYAEITPLRRGLTRDMLFDLASLTKVLVTSIIYGKLVEEGLVSLRQKVSEIVPEFVKTVAGSSEIKERIRLWMLLSHASGLPPWMPFFKLANSREEVFSEAVKVFPASTPGEVVTYSDINYIILTYIAELITGERIDRLFEKYVVKALNLRRTSYNPLTRGFSKDEIVATEVDERRGGTLVGVVHDENAYVMNGVSGHAGLFSSVEDSAKLIVELIRSYRGESDALLSPVITQTFLRPWACDSNLCYGIGWRVNSHGKVDFDQLTDLWVSTSFSHTGFTGTSIWFAPELDLAILLYTNRVHPSRANEAIVKVRPLIHNAVLSSIKGLRGV</sequence>
<name>A0A2R7Y231_9CREN</name>
<dbReference type="EMBL" id="NBVN01000009">
    <property type="protein sequence ID" value="PUA31548.1"/>
    <property type="molecule type" value="Genomic_DNA"/>
</dbReference>
<organism evidence="3 4">
    <name type="scientific">Zestosphaera tikiterensis</name>
    <dbReference type="NCBI Taxonomy" id="1973259"/>
    <lineage>
        <taxon>Archaea</taxon>
        <taxon>Thermoproteota</taxon>
        <taxon>Thermoprotei</taxon>
        <taxon>Desulfurococcales</taxon>
        <taxon>Desulfurococcaceae</taxon>
        <taxon>Zestosphaera</taxon>
    </lineage>
</organism>
<reference evidence="3 4" key="1">
    <citation type="journal article" date="2018" name="Syst. Appl. Microbiol.">
        <title>A new symbiotic nanoarchaeote (Candidatus Nanoclepta minutus) and its host (Zestosphaera tikiterensis gen. nov., sp. nov.) from a New Zealand hot spring.</title>
        <authorList>
            <person name="St John E."/>
            <person name="Liu Y."/>
            <person name="Podar M."/>
            <person name="Stott M.B."/>
            <person name="Meneghin J."/>
            <person name="Chen Z."/>
            <person name="Lagutin K."/>
            <person name="Mitchell K."/>
            <person name="Reysenbach A.L."/>
        </authorList>
    </citation>
    <scope>NUCLEOTIDE SEQUENCE [LARGE SCALE GENOMIC DNA]</scope>
    <source>
        <strain evidence="3">NZ3</strain>
    </source>
</reference>
<evidence type="ECO:0000256" key="1">
    <source>
        <dbReference type="ARBA" id="ARBA00022801"/>
    </source>
</evidence>
<comment type="caution">
    <text evidence="3">The sequence shown here is derived from an EMBL/GenBank/DDBJ whole genome shotgun (WGS) entry which is preliminary data.</text>
</comment>
<dbReference type="Pfam" id="PF00144">
    <property type="entry name" value="Beta-lactamase"/>
    <property type="match status" value="1"/>
</dbReference>
<protein>
    <recommendedName>
        <fullName evidence="2">Beta-lactamase-related domain-containing protein</fullName>
    </recommendedName>
</protein>
<proteinExistence type="predicted"/>
<dbReference type="InterPro" id="IPR012338">
    <property type="entry name" value="Beta-lactam/transpept-like"/>
</dbReference>
<dbReference type="PANTHER" id="PTHR43283:SF11">
    <property type="entry name" value="BETA-LACTAMASE-RELATED DOMAIN-CONTAINING PROTEIN"/>
    <property type="match status" value="1"/>
</dbReference>
<evidence type="ECO:0000259" key="2">
    <source>
        <dbReference type="Pfam" id="PF00144"/>
    </source>
</evidence>
<dbReference type="Proteomes" id="UP000244093">
    <property type="component" value="Unassembled WGS sequence"/>
</dbReference>
<keyword evidence="1" id="KW-0378">Hydrolase</keyword>
<dbReference type="Gene3D" id="3.40.710.10">
    <property type="entry name" value="DD-peptidase/beta-lactamase superfamily"/>
    <property type="match status" value="1"/>
</dbReference>
<evidence type="ECO:0000313" key="4">
    <source>
        <dbReference type="Proteomes" id="UP000244093"/>
    </source>
</evidence>
<evidence type="ECO:0000313" key="3">
    <source>
        <dbReference type="EMBL" id="PUA31548.1"/>
    </source>
</evidence>
<feature type="domain" description="Beta-lactamase-related" evidence="2">
    <location>
        <begin position="24"/>
        <end position="355"/>
    </location>
</feature>
<gene>
    <name evidence="3" type="ORF">B7O98_09165</name>
</gene>
<dbReference type="InterPro" id="IPR001466">
    <property type="entry name" value="Beta-lactam-related"/>
</dbReference>